<organism evidence="2 3">
    <name type="scientific">Parasphingopyxis marina</name>
    <dbReference type="NCBI Taxonomy" id="2761622"/>
    <lineage>
        <taxon>Bacteria</taxon>
        <taxon>Pseudomonadati</taxon>
        <taxon>Pseudomonadota</taxon>
        <taxon>Alphaproteobacteria</taxon>
        <taxon>Sphingomonadales</taxon>
        <taxon>Sphingomonadaceae</taxon>
        <taxon>Parasphingopyxis</taxon>
    </lineage>
</organism>
<reference evidence="2 3" key="1">
    <citation type="submission" date="2020-08" db="EMBL/GenBank/DDBJ databases">
        <title>Draft genome sequence of Parasphingopyxis sp. GrpM-11.</title>
        <authorList>
            <person name="Oh J."/>
            <person name="Roh D.-H."/>
        </authorList>
    </citation>
    <scope>NUCLEOTIDE SEQUENCE [LARGE SCALE GENOMIC DNA]</scope>
    <source>
        <strain evidence="2 3">GrpM-11</strain>
    </source>
</reference>
<dbReference type="Gene3D" id="3.10.180.10">
    <property type="entry name" value="2,3-Dihydroxybiphenyl 1,2-Dioxygenase, domain 1"/>
    <property type="match status" value="1"/>
</dbReference>
<gene>
    <name evidence="2" type="ORF">H6P80_13600</name>
</gene>
<dbReference type="InterPro" id="IPR037523">
    <property type="entry name" value="VOC_core"/>
</dbReference>
<proteinExistence type="predicted"/>
<evidence type="ECO:0000259" key="1">
    <source>
        <dbReference type="PROSITE" id="PS51819"/>
    </source>
</evidence>
<dbReference type="PANTHER" id="PTHR33993">
    <property type="entry name" value="GLYOXALASE-RELATED"/>
    <property type="match status" value="1"/>
</dbReference>
<evidence type="ECO:0000313" key="3">
    <source>
        <dbReference type="Proteomes" id="UP000564378"/>
    </source>
</evidence>
<dbReference type="PANTHER" id="PTHR33993:SF1">
    <property type="entry name" value="GLYOXALASE FAMILY PROTEIN"/>
    <property type="match status" value="1"/>
</dbReference>
<dbReference type="InterPro" id="IPR052164">
    <property type="entry name" value="Anthracycline_SecMetBiosynth"/>
</dbReference>
<accession>A0A842I1R7</accession>
<dbReference type="EMBL" id="JACJVJ010000002">
    <property type="protein sequence ID" value="MBC2778653.1"/>
    <property type="molecule type" value="Genomic_DNA"/>
</dbReference>
<dbReference type="PROSITE" id="PS51819">
    <property type="entry name" value="VOC"/>
    <property type="match status" value="1"/>
</dbReference>
<dbReference type="SUPFAM" id="SSF54593">
    <property type="entry name" value="Glyoxalase/Bleomycin resistance protein/Dihydroxybiphenyl dioxygenase"/>
    <property type="match status" value="1"/>
</dbReference>
<feature type="domain" description="VOC" evidence="1">
    <location>
        <begin position="3"/>
        <end position="108"/>
    </location>
</feature>
<dbReference type="Pfam" id="PF00903">
    <property type="entry name" value="Glyoxalase"/>
    <property type="match status" value="1"/>
</dbReference>
<dbReference type="Proteomes" id="UP000564378">
    <property type="component" value="Unassembled WGS sequence"/>
</dbReference>
<dbReference type="InterPro" id="IPR004360">
    <property type="entry name" value="Glyas_Fos-R_dOase_dom"/>
</dbReference>
<dbReference type="AlphaFoldDB" id="A0A842I1R7"/>
<sequence>MQKPNYLELYTADVEAMKAFYSAVFGMEFTDYGPDYAGSSGGAVEIGIHREDAVRPPLPGFQTDNLETARESVIDAGGEILQEIYGFPGGRRFHFRDPGGNEMLYYIYEE</sequence>
<dbReference type="InterPro" id="IPR029068">
    <property type="entry name" value="Glyas_Bleomycin-R_OHBP_Dase"/>
</dbReference>
<keyword evidence="3" id="KW-1185">Reference proteome</keyword>
<evidence type="ECO:0000313" key="2">
    <source>
        <dbReference type="EMBL" id="MBC2778653.1"/>
    </source>
</evidence>
<name>A0A842I1R7_9SPHN</name>
<comment type="caution">
    <text evidence="2">The sequence shown here is derived from an EMBL/GenBank/DDBJ whole genome shotgun (WGS) entry which is preliminary data.</text>
</comment>
<dbReference type="CDD" id="cd07247">
    <property type="entry name" value="SgaA_N_like"/>
    <property type="match status" value="1"/>
</dbReference>
<dbReference type="RefSeq" id="WP_185801895.1">
    <property type="nucleotide sequence ID" value="NZ_JACJVJ010000002.1"/>
</dbReference>
<protein>
    <submittedName>
        <fullName evidence="2">VOC family protein</fullName>
    </submittedName>
</protein>